<keyword evidence="4" id="KW-1185">Reference proteome</keyword>
<comment type="caution">
    <text evidence="3">The sequence shown here is derived from an EMBL/GenBank/DDBJ whole genome shotgun (WGS) entry which is preliminary data.</text>
</comment>
<gene>
    <name evidence="3" type="ORF">ABDJ40_19505</name>
</gene>
<evidence type="ECO:0000313" key="3">
    <source>
        <dbReference type="EMBL" id="MEO3714961.1"/>
    </source>
</evidence>
<evidence type="ECO:0000256" key="1">
    <source>
        <dbReference type="PROSITE-ProRule" id="PRU00169"/>
    </source>
</evidence>
<evidence type="ECO:0000313" key="4">
    <source>
        <dbReference type="Proteomes" id="UP001462640"/>
    </source>
</evidence>
<proteinExistence type="predicted"/>
<dbReference type="EMBL" id="JBDPZC010000010">
    <property type="protein sequence ID" value="MEO3714961.1"/>
    <property type="molecule type" value="Genomic_DNA"/>
</dbReference>
<name>A0ABV0GIW8_9BURK</name>
<dbReference type="SUPFAM" id="SSF52172">
    <property type="entry name" value="CheY-like"/>
    <property type="match status" value="1"/>
</dbReference>
<dbReference type="Proteomes" id="UP001462640">
    <property type="component" value="Unassembled WGS sequence"/>
</dbReference>
<accession>A0ABV0GIW8</accession>
<dbReference type="PROSITE" id="PS50110">
    <property type="entry name" value="RESPONSE_REGULATORY"/>
    <property type="match status" value="1"/>
</dbReference>
<reference evidence="3 4" key="1">
    <citation type="submission" date="2024-05" db="EMBL/GenBank/DDBJ databases">
        <title>Roseateles sp. 2.12 16S ribosomal RNA gene Genome sequencing and assembly.</title>
        <authorList>
            <person name="Woo H."/>
        </authorList>
    </citation>
    <scope>NUCLEOTIDE SEQUENCE [LARGE SCALE GENOMIC DNA]</scope>
    <source>
        <strain evidence="3 4">2.12</strain>
    </source>
</reference>
<sequence length="125" mass="13839">MPNKTLLLADPHSLFRRTLALVARDLHLADVQETSSLEAAQRLLERQRVDGLLMDIGEGLEALNLLHNIRGGATRCEMSMPVALTAEHCDLATAQLYKEQGVRRILLKPFKVKTALEVIQDLASA</sequence>
<keyword evidence="1" id="KW-0597">Phosphoprotein</keyword>
<dbReference type="RefSeq" id="WP_347612132.1">
    <property type="nucleotide sequence ID" value="NZ_JBDPZC010000010.1"/>
</dbReference>
<evidence type="ECO:0000259" key="2">
    <source>
        <dbReference type="PROSITE" id="PS50110"/>
    </source>
</evidence>
<dbReference type="InterPro" id="IPR001789">
    <property type="entry name" value="Sig_transdc_resp-reg_receiver"/>
</dbReference>
<feature type="domain" description="Response regulatory" evidence="2">
    <location>
        <begin position="5"/>
        <end position="123"/>
    </location>
</feature>
<organism evidence="3 4">
    <name type="scientific">Roseateles flavus</name>
    <dbReference type="NCBI Taxonomy" id="3149041"/>
    <lineage>
        <taxon>Bacteria</taxon>
        <taxon>Pseudomonadati</taxon>
        <taxon>Pseudomonadota</taxon>
        <taxon>Betaproteobacteria</taxon>
        <taxon>Burkholderiales</taxon>
        <taxon>Sphaerotilaceae</taxon>
        <taxon>Roseateles</taxon>
    </lineage>
</organism>
<protein>
    <submittedName>
        <fullName evidence="3">Response regulator</fullName>
    </submittedName>
</protein>
<dbReference type="Gene3D" id="3.40.50.2300">
    <property type="match status" value="1"/>
</dbReference>
<dbReference type="Pfam" id="PF00072">
    <property type="entry name" value="Response_reg"/>
    <property type="match status" value="1"/>
</dbReference>
<dbReference type="InterPro" id="IPR011006">
    <property type="entry name" value="CheY-like_superfamily"/>
</dbReference>
<feature type="modified residue" description="4-aspartylphosphate" evidence="1">
    <location>
        <position position="55"/>
    </location>
</feature>
<dbReference type="SMART" id="SM00448">
    <property type="entry name" value="REC"/>
    <property type="match status" value="1"/>
</dbReference>